<evidence type="ECO:0000313" key="1">
    <source>
        <dbReference type="Proteomes" id="UP000887580"/>
    </source>
</evidence>
<accession>A0AC35FCB0</accession>
<evidence type="ECO:0000313" key="2">
    <source>
        <dbReference type="WBParaSite" id="PS1159_v2.g15974.t2"/>
    </source>
</evidence>
<sequence length="221" mass="25626">MNENSEKNSMRSNLSLQTVSYESLAKYENSMESCIDTFGKSKKGNLNEKEINLSSNISFKFPKQQENDELKVPEIAQFKASENLHNPYKLITTIEDESKITAESENECLSEFHKKISTILDAISPHFISIHSFEQIFQNFYQLPLNVCLKDFNAKEKYFKSIPNIKIEKLYRGIIISSNLKPAENGFERILTTFEAMEMLKGSNKKHKRTVEDLQKKFYGR</sequence>
<protein>
    <submittedName>
        <fullName evidence="2">CDT1 Geminin-binding domain-containing protein</fullName>
    </submittedName>
</protein>
<organism evidence="1 2">
    <name type="scientific">Panagrolaimus sp. PS1159</name>
    <dbReference type="NCBI Taxonomy" id="55785"/>
    <lineage>
        <taxon>Eukaryota</taxon>
        <taxon>Metazoa</taxon>
        <taxon>Ecdysozoa</taxon>
        <taxon>Nematoda</taxon>
        <taxon>Chromadorea</taxon>
        <taxon>Rhabditida</taxon>
        <taxon>Tylenchina</taxon>
        <taxon>Panagrolaimomorpha</taxon>
        <taxon>Panagrolaimoidea</taxon>
        <taxon>Panagrolaimidae</taxon>
        <taxon>Panagrolaimus</taxon>
    </lineage>
</organism>
<dbReference type="Proteomes" id="UP000887580">
    <property type="component" value="Unplaced"/>
</dbReference>
<name>A0AC35FCB0_9BILA</name>
<reference evidence="2" key="1">
    <citation type="submission" date="2022-11" db="UniProtKB">
        <authorList>
            <consortium name="WormBaseParasite"/>
        </authorList>
    </citation>
    <scope>IDENTIFICATION</scope>
</reference>
<proteinExistence type="predicted"/>
<dbReference type="WBParaSite" id="PS1159_v2.g15974.t2">
    <property type="protein sequence ID" value="PS1159_v2.g15974.t2"/>
    <property type="gene ID" value="PS1159_v2.g15974"/>
</dbReference>